<proteinExistence type="predicted"/>
<gene>
    <name evidence="1" type="ORF">SSX86_023015</name>
</gene>
<keyword evidence="2" id="KW-1185">Reference proteome</keyword>
<organism evidence="1 2">
    <name type="scientific">Deinandra increscens subsp. villosa</name>
    <dbReference type="NCBI Taxonomy" id="3103831"/>
    <lineage>
        <taxon>Eukaryota</taxon>
        <taxon>Viridiplantae</taxon>
        <taxon>Streptophyta</taxon>
        <taxon>Embryophyta</taxon>
        <taxon>Tracheophyta</taxon>
        <taxon>Spermatophyta</taxon>
        <taxon>Magnoliopsida</taxon>
        <taxon>eudicotyledons</taxon>
        <taxon>Gunneridae</taxon>
        <taxon>Pentapetalae</taxon>
        <taxon>asterids</taxon>
        <taxon>campanulids</taxon>
        <taxon>Asterales</taxon>
        <taxon>Asteraceae</taxon>
        <taxon>Asteroideae</taxon>
        <taxon>Heliantheae alliance</taxon>
        <taxon>Madieae</taxon>
        <taxon>Madiinae</taxon>
        <taxon>Deinandra</taxon>
    </lineage>
</organism>
<dbReference type="Proteomes" id="UP001408789">
    <property type="component" value="Unassembled WGS sequence"/>
</dbReference>
<comment type="caution">
    <text evidence="1">The sequence shown here is derived from an EMBL/GenBank/DDBJ whole genome shotgun (WGS) entry which is preliminary data.</text>
</comment>
<protein>
    <submittedName>
        <fullName evidence="1">Uncharacterized protein</fullName>
    </submittedName>
</protein>
<dbReference type="InterPro" id="IPR012340">
    <property type="entry name" value="NA-bd_OB-fold"/>
</dbReference>
<dbReference type="InterPro" id="IPR036425">
    <property type="entry name" value="MoaB/Mog-like_dom_sf"/>
</dbReference>
<dbReference type="SUPFAM" id="SSF50249">
    <property type="entry name" value="Nucleic acid-binding proteins"/>
    <property type="match status" value="1"/>
</dbReference>
<dbReference type="PANTHER" id="PTHR48463:SF1">
    <property type="entry name" value="DUF223 DOMAIN-CONTAINING PROTEIN"/>
    <property type="match status" value="1"/>
</dbReference>
<dbReference type="PANTHER" id="PTHR48463">
    <property type="entry name" value="DUF223 DOMAIN-CONTAINING PROTEIN"/>
    <property type="match status" value="1"/>
</dbReference>
<dbReference type="SUPFAM" id="SSF53218">
    <property type="entry name" value="Molybdenum cofactor biosynthesis proteins"/>
    <property type="match status" value="1"/>
</dbReference>
<evidence type="ECO:0000313" key="2">
    <source>
        <dbReference type="Proteomes" id="UP001408789"/>
    </source>
</evidence>
<name>A0AAP0CPX9_9ASTR</name>
<dbReference type="EMBL" id="JBCNJP010000023">
    <property type="protein sequence ID" value="KAK9058175.1"/>
    <property type="molecule type" value="Genomic_DNA"/>
</dbReference>
<reference evidence="1 2" key="1">
    <citation type="submission" date="2024-04" db="EMBL/GenBank/DDBJ databases">
        <title>The reference genome of an endangered Asteraceae, Deinandra increscens subsp. villosa, native to the Central Coast of California.</title>
        <authorList>
            <person name="Guilliams M."/>
            <person name="Hasenstab-Lehman K."/>
            <person name="Meyer R."/>
            <person name="Mcevoy S."/>
        </authorList>
    </citation>
    <scope>NUCLEOTIDE SEQUENCE [LARGE SCALE GENOMIC DNA]</scope>
    <source>
        <tissue evidence="1">Leaf</tissue>
    </source>
</reference>
<evidence type="ECO:0000313" key="1">
    <source>
        <dbReference type="EMBL" id="KAK9058175.1"/>
    </source>
</evidence>
<dbReference type="AlphaFoldDB" id="A0AAP0CPX9"/>
<accession>A0AAP0CPX9</accession>
<sequence length="318" mass="35510">MMSSSKHIAARRRGKSSTIRYVYLDLFDIEVEAAGNSNLQFCESFDPDRDFVKLVAGFTPRDVTPEATKGVIEKETPGLLHVMIQESLKGDTIHGLFKQQYEQALDAMIKVMGCYILDDYECGTQPSLFRVSNNPISIELDKDTSVTEIPDNSSIPRVYFNFTPYVRLQYRTSAIDYLTGKVEDVEYFDTHDENNLLKITLKDISGEPVIAALWKEINSTIDMAALTATDHAVIVAVCSAKVVLRKGSIQVESLAATRVEIDPAIEKAEVIRRAFPHQPNILAAPRIRINQHNSEQTKVTLASLYQHNAAGLTVTGWD</sequence>
<dbReference type="Gene3D" id="2.40.50.140">
    <property type="entry name" value="Nucleic acid-binding proteins"/>
    <property type="match status" value="1"/>
</dbReference>
<dbReference type="Gene3D" id="3.40.980.10">
    <property type="entry name" value="MoaB/Mog-like domain"/>
    <property type="match status" value="1"/>
</dbReference>